<evidence type="ECO:0000256" key="3">
    <source>
        <dbReference type="ARBA" id="ARBA00022475"/>
    </source>
</evidence>
<gene>
    <name evidence="10" type="ORF">CV102_05255</name>
</gene>
<dbReference type="GO" id="GO:0055085">
    <property type="term" value="P:transmembrane transport"/>
    <property type="evidence" value="ECO:0007669"/>
    <property type="project" value="InterPro"/>
</dbReference>
<dbReference type="PANTHER" id="PTHR43357">
    <property type="entry name" value="INNER MEMBRANE ABC TRANSPORTER PERMEASE PROTEIN YDCV"/>
    <property type="match status" value="1"/>
</dbReference>
<feature type="transmembrane region" description="Helical" evidence="8">
    <location>
        <begin position="476"/>
        <end position="495"/>
    </location>
</feature>
<feature type="transmembrane region" description="Helical" evidence="8">
    <location>
        <begin position="68"/>
        <end position="93"/>
    </location>
</feature>
<keyword evidence="3" id="KW-1003">Cell membrane</keyword>
<dbReference type="Gene3D" id="1.10.3720.10">
    <property type="entry name" value="MetI-like"/>
    <property type="match status" value="2"/>
</dbReference>
<evidence type="ECO:0000256" key="8">
    <source>
        <dbReference type="RuleBase" id="RU363032"/>
    </source>
</evidence>
<sequence length="500" mass="54504">MVFPLTWIFIRAFEVDPGRASDILLRPRSLEIAFNSIVLMAGVTVLSVLIGVPLAWLTVRTDLQFKRFWTIVIALPLAIPSYLGALAYISAFGPRGELQSLLAPLGVERLPEIYGLHGAILVITLYTYPYVFLTTRAALKTFDTTLVDAARTLDHGYWETFRRVTLPQVWPAITAGALLVALYAVSDFGTPAFMQVDVFTRQIYVEYRGWNLDYAAMLSVQLIVVTVFILALESKIRGREKVYTDSSGGQGLTVELGAWRLPALAACSLVFLATLVLPVLIFTSWLVGGATSDVAAYQFQWEYAFNSAAVSAAAAVVAAVAALPVAYLAARYDTRLGELFERATYVGYAVPGIVIGLALVFFGANYAGVVYQMLPLLIFAYVVRFMPQSVGSTRTAILQVNPKLTEAARTLGKSNAETFRQVTLPLIAPGIVAGAALVFLTTMKELPATLLLRPTGFDTLVTHIWRAEQAAYMSHAAIPAFVILLVSGLSMVIILRQENA</sequence>
<feature type="transmembrane region" description="Helical" evidence="8">
    <location>
        <begin position="342"/>
        <end position="363"/>
    </location>
</feature>
<evidence type="ECO:0000313" key="10">
    <source>
        <dbReference type="EMBL" id="TYL39987.1"/>
    </source>
</evidence>
<feature type="transmembrane region" description="Helical" evidence="8">
    <location>
        <begin position="263"/>
        <end position="288"/>
    </location>
</feature>
<feature type="transmembrane region" description="Helical" evidence="8">
    <location>
        <begin position="422"/>
        <end position="443"/>
    </location>
</feature>
<dbReference type="InterPro" id="IPR000515">
    <property type="entry name" value="MetI-like"/>
</dbReference>
<feature type="domain" description="ABC transmembrane type-1" evidence="9">
    <location>
        <begin position="304"/>
        <end position="495"/>
    </location>
</feature>
<dbReference type="GO" id="GO:0005886">
    <property type="term" value="C:plasma membrane"/>
    <property type="evidence" value="ECO:0007669"/>
    <property type="project" value="UniProtKB-SubCell"/>
</dbReference>
<dbReference type="AlphaFoldDB" id="A0A8J8Q708"/>
<evidence type="ECO:0000256" key="2">
    <source>
        <dbReference type="ARBA" id="ARBA00022448"/>
    </source>
</evidence>
<evidence type="ECO:0000256" key="6">
    <source>
        <dbReference type="ARBA" id="ARBA00022989"/>
    </source>
</evidence>
<evidence type="ECO:0000256" key="7">
    <source>
        <dbReference type="ARBA" id="ARBA00023136"/>
    </source>
</evidence>
<feature type="domain" description="ABC transmembrane type-1" evidence="9">
    <location>
        <begin position="33"/>
        <end position="233"/>
    </location>
</feature>
<dbReference type="SUPFAM" id="SSF161098">
    <property type="entry name" value="MetI-like"/>
    <property type="match status" value="2"/>
</dbReference>
<evidence type="ECO:0000259" key="9">
    <source>
        <dbReference type="PROSITE" id="PS50928"/>
    </source>
</evidence>
<comment type="subcellular location">
    <subcellularLocation>
        <location evidence="1">Cell inner membrane</location>
        <topology evidence="1">Multi-pass membrane protein</topology>
    </subcellularLocation>
    <subcellularLocation>
        <location evidence="8">Cell membrane</location>
        <topology evidence="8">Multi-pass membrane protein</topology>
    </subcellularLocation>
</comment>
<dbReference type="Pfam" id="PF00528">
    <property type="entry name" value="BPD_transp_1"/>
    <property type="match status" value="2"/>
</dbReference>
<dbReference type="OrthoDB" id="28023at2157"/>
<feature type="transmembrane region" description="Helical" evidence="8">
    <location>
        <begin position="169"/>
        <end position="194"/>
    </location>
</feature>
<feature type="transmembrane region" description="Helical" evidence="8">
    <location>
        <begin position="113"/>
        <end position="133"/>
    </location>
</feature>
<accession>A0A8J8Q708</accession>
<protein>
    <submittedName>
        <fullName evidence="10">Iron ABC transporter permease</fullName>
    </submittedName>
</protein>
<evidence type="ECO:0000256" key="1">
    <source>
        <dbReference type="ARBA" id="ARBA00004429"/>
    </source>
</evidence>
<evidence type="ECO:0000256" key="4">
    <source>
        <dbReference type="ARBA" id="ARBA00022519"/>
    </source>
</evidence>
<keyword evidence="7 8" id="KW-0472">Membrane</keyword>
<organism evidence="10 11">
    <name type="scientific">Natronococcus pandeyae</name>
    <dbReference type="NCBI Taxonomy" id="2055836"/>
    <lineage>
        <taxon>Archaea</taxon>
        <taxon>Methanobacteriati</taxon>
        <taxon>Methanobacteriota</taxon>
        <taxon>Stenosarchaea group</taxon>
        <taxon>Halobacteria</taxon>
        <taxon>Halobacteriales</taxon>
        <taxon>Natrialbaceae</taxon>
        <taxon>Natronococcus</taxon>
    </lineage>
</organism>
<comment type="similarity">
    <text evidence="8">Belongs to the binding-protein-dependent transport system permease family.</text>
</comment>
<dbReference type="PANTHER" id="PTHR43357:SF3">
    <property type="entry name" value="FE(3+)-TRANSPORT SYSTEM PERMEASE PROTEIN FBPB 2"/>
    <property type="match status" value="1"/>
</dbReference>
<feature type="transmembrane region" description="Helical" evidence="8">
    <location>
        <begin position="32"/>
        <end position="56"/>
    </location>
</feature>
<dbReference type="EMBL" id="PHNJ01000002">
    <property type="protein sequence ID" value="TYL39987.1"/>
    <property type="molecule type" value="Genomic_DNA"/>
</dbReference>
<name>A0A8J8Q708_9EURY</name>
<keyword evidence="11" id="KW-1185">Reference proteome</keyword>
<dbReference type="PROSITE" id="PS50928">
    <property type="entry name" value="ABC_TM1"/>
    <property type="match status" value="2"/>
</dbReference>
<evidence type="ECO:0000313" key="11">
    <source>
        <dbReference type="Proteomes" id="UP000766904"/>
    </source>
</evidence>
<feature type="transmembrane region" description="Helical" evidence="8">
    <location>
        <begin position="308"/>
        <end position="330"/>
    </location>
</feature>
<keyword evidence="2 8" id="KW-0813">Transport</keyword>
<feature type="transmembrane region" description="Helical" evidence="8">
    <location>
        <begin position="214"/>
        <end position="232"/>
    </location>
</feature>
<proteinExistence type="inferred from homology"/>
<dbReference type="RefSeq" id="WP_148857107.1">
    <property type="nucleotide sequence ID" value="NZ_PHNJ01000002.1"/>
</dbReference>
<keyword evidence="6 8" id="KW-1133">Transmembrane helix</keyword>
<feature type="transmembrane region" description="Helical" evidence="8">
    <location>
        <begin position="369"/>
        <end position="386"/>
    </location>
</feature>
<keyword evidence="5 8" id="KW-0812">Transmembrane</keyword>
<reference evidence="10" key="1">
    <citation type="submission" date="2017-11" db="EMBL/GenBank/DDBJ databases">
        <authorList>
            <person name="Kajale S.C."/>
            <person name="Sharma A."/>
        </authorList>
    </citation>
    <scope>NUCLEOTIDE SEQUENCE</scope>
    <source>
        <strain evidence="10">LS1_42</strain>
    </source>
</reference>
<keyword evidence="4" id="KW-0997">Cell inner membrane</keyword>
<dbReference type="Proteomes" id="UP000766904">
    <property type="component" value="Unassembled WGS sequence"/>
</dbReference>
<dbReference type="InterPro" id="IPR035906">
    <property type="entry name" value="MetI-like_sf"/>
</dbReference>
<evidence type="ECO:0000256" key="5">
    <source>
        <dbReference type="ARBA" id="ARBA00022692"/>
    </source>
</evidence>
<dbReference type="CDD" id="cd06261">
    <property type="entry name" value="TM_PBP2"/>
    <property type="match status" value="2"/>
</dbReference>
<comment type="caution">
    <text evidence="10">The sequence shown here is derived from an EMBL/GenBank/DDBJ whole genome shotgun (WGS) entry which is preliminary data.</text>
</comment>